<comment type="similarity">
    <text evidence="4 14">Belongs to the cytochrome P450 family.</text>
</comment>
<dbReference type="GO" id="GO:0016705">
    <property type="term" value="F:oxidoreductase activity, acting on paired donors, with incorporation or reduction of molecular oxygen"/>
    <property type="evidence" value="ECO:0007669"/>
    <property type="project" value="InterPro"/>
</dbReference>
<accession>A0A4S8MUZ8</accession>
<comment type="subcellular location">
    <subcellularLocation>
        <location evidence="2">Membrane</location>
    </subcellularLocation>
</comment>
<evidence type="ECO:0000256" key="6">
    <source>
        <dbReference type="ARBA" id="ARBA00022692"/>
    </source>
</evidence>
<keyword evidence="11 14" id="KW-0503">Monooxygenase</keyword>
<reference evidence="15 16" key="1">
    <citation type="journal article" date="2019" name="Nat. Ecol. Evol.">
        <title>Megaphylogeny resolves global patterns of mushroom evolution.</title>
        <authorList>
            <person name="Varga T."/>
            <person name="Krizsan K."/>
            <person name="Foldi C."/>
            <person name="Dima B."/>
            <person name="Sanchez-Garcia M."/>
            <person name="Sanchez-Ramirez S."/>
            <person name="Szollosi G.J."/>
            <person name="Szarkandi J.G."/>
            <person name="Papp V."/>
            <person name="Albert L."/>
            <person name="Andreopoulos W."/>
            <person name="Angelini C."/>
            <person name="Antonin V."/>
            <person name="Barry K.W."/>
            <person name="Bougher N.L."/>
            <person name="Buchanan P."/>
            <person name="Buyck B."/>
            <person name="Bense V."/>
            <person name="Catcheside P."/>
            <person name="Chovatia M."/>
            <person name="Cooper J."/>
            <person name="Damon W."/>
            <person name="Desjardin D."/>
            <person name="Finy P."/>
            <person name="Geml J."/>
            <person name="Haridas S."/>
            <person name="Hughes K."/>
            <person name="Justo A."/>
            <person name="Karasinski D."/>
            <person name="Kautmanova I."/>
            <person name="Kiss B."/>
            <person name="Kocsube S."/>
            <person name="Kotiranta H."/>
            <person name="LaButti K.M."/>
            <person name="Lechner B.E."/>
            <person name="Liimatainen K."/>
            <person name="Lipzen A."/>
            <person name="Lukacs Z."/>
            <person name="Mihaltcheva S."/>
            <person name="Morgado L.N."/>
            <person name="Niskanen T."/>
            <person name="Noordeloos M.E."/>
            <person name="Ohm R.A."/>
            <person name="Ortiz-Santana B."/>
            <person name="Ovrebo C."/>
            <person name="Racz N."/>
            <person name="Riley R."/>
            <person name="Savchenko A."/>
            <person name="Shiryaev A."/>
            <person name="Soop K."/>
            <person name="Spirin V."/>
            <person name="Szebenyi C."/>
            <person name="Tomsovsky M."/>
            <person name="Tulloss R.E."/>
            <person name="Uehling J."/>
            <person name="Grigoriev I.V."/>
            <person name="Vagvolgyi C."/>
            <person name="Papp T."/>
            <person name="Martin F.M."/>
            <person name="Miettinen O."/>
            <person name="Hibbett D.S."/>
            <person name="Nagy L.G."/>
        </authorList>
    </citation>
    <scope>NUCLEOTIDE SEQUENCE [LARGE SCALE GENOMIC DNA]</scope>
    <source>
        <strain evidence="15 16">CBS 962.96</strain>
    </source>
</reference>
<dbReference type="Proteomes" id="UP000297245">
    <property type="component" value="Unassembled WGS sequence"/>
</dbReference>
<dbReference type="PANTHER" id="PTHR24305">
    <property type="entry name" value="CYTOCHROME P450"/>
    <property type="match status" value="1"/>
</dbReference>
<keyword evidence="16" id="KW-1185">Reference proteome</keyword>
<comment type="cofactor">
    <cofactor evidence="1 13">
        <name>heme</name>
        <dbReference type="ChEBI" id="CHEBI:30413"/>
    </cofactor>
</comment>
<evidence type="ECO:0000256" key="3">
    <source>
        <dbReference type="ARBA" id="ARBA00004721"/>
    </source>
</evidence>
<dbReference type="GO" id="GO:0016020">
    <property type="term" value="C:membrane"/>
    <property type="evidence" value="ECO:0007669"/>
    <property type="project" value="UniProtKB-SubCell"/>
</dbReference>
<evidence type="ECO:0000313" key="15">
    <source>
        <dbReference type="EMBL" id="THV07077.1"/>
    </source>
</evidence>
<evidence type="ECO:0000256" key="5">
    <source>
        <dbReference type="ARBA" id="ARBA00022617"/>
    </source>
</evidence>
<keyword evidence="6" id="KW-0812">Transmembrane</keyword>
<evidence type="ECO:0000256" key="10">
    <source>
        <dbReference type="ARBA" id="ARBA00023004"/>
    </source>
</evidence>
<dbReference type="GO" id="GO:0020037">
    <property type="term" value="F:heme binding"/>
    <property type="evidence" value="ECO:0007669"/>
    <property type="project" value="InterPro"/>
</dbReference>
<keyword evidence="7 13" id="KW-0479">Metal-binding</keyword>
<keyword evidence="5 13" id="KW-0349">Heme</keyword>
<dbReference type="InterPro" id="IPR002401">
    <property type="entry name" value="Cyt_P450_E_grp-I"/>
</dbReference>
<evidence type="ECO:0000313" key="16">
    <source>
        <dbReference type="Proteomes" id="UP000297245"/>
    </source>
</evidence>
<dbReference type="AlphaFoldDB" id="A0A4S8MUZ8"/>
<evidence type="ECO:0000256" key="11">
    <source>
        <dbReference type="ARBA" id="ARBA00023033"/>
    </source>
</evidence>
<dbReference type="GO" id="GO:0005506">
    <property type="term" value="F:iron ion binding"/>
    <property type="evidence" value="ECO:0007669"/>
    <property type="project" value="InterPro"/>
</dbReference>
<protein>
    <submittedName>
        <fullName evidence="15">PAH-inducible cytochrome P450 monooxygenase PC-PAH 1</fullName>
    </submittedName>
</protein>
<evidence type="ECO:0000256" key="13">
    <source>
        <dbReference type="PIRSR" id="PIRSR602401-1"/>
    </source>
</evidence>
<dbReference type="InterPro" id="IPR050121">
    <property type="entry name" value="Cytochrome_P450_monoxygenase"/>
</dbReference>
<dbReference type="PRINTS" id="PR00385">
    <property type="entry name" value="P450"/>
</dbReference>
<dbReference type="InterPro" id="IPR036396">
    <property type="entry name" value="Cyt_P450_sf"/>
</dbReference>
<evidence type="ECO:0000256" key="12">
    <source>
        <dbReference type="ARBA" id="ARBA00023136"/>
    </source>
</evidence>
<dbReference type="Gene3D" id="1.10.630.10">
    <property type="entry name" value="Cytochrome P450"/>
    <property type="match status" value="1"/>
</dbReference>
<feature type="binding site" description="axial binding residue" evidence="13">
    <location>
        <position position="453"/>
    </location>
    <ligand>
        <name>heme</name>
        <dbReference type="ChEBI" id="CHEBI:30413"/>
    </ligand>
    <ligandPart>
        <name>Fe</name>
        <dbReference type="ChEBI" id="CHEBI:18248"/>
    </ligandPart>
</feature>
<name>A0A4S8MUZ8_DENBC</name>
<keyword evidence="12" id="KW-0472">Membrane</keyword>
<sequence length="518" mass="59161">MPQLSLLSIVILGVLFAVVRYVNKSRQRSLKHIRGPSSSSWLVGNEYDLVHQIEVGKLETPWFREYGTLLRYSGCYGEDVLLIADALALQHIFHASSYHYPKSNDVRSNSRRLFGRGLVSAEGETHARHRKALNPAFSASQLKSFLSLFQQETQKVRPLHGTTAKDNGDMPTVDVAKWISRLTLDIIGRSSFDYDFQAVEEAESKLAKALKDFFPIVLTKMDKLQNDWLEASNKAALQILDKRANSDSGEKDADSKDILSILVRSNNLSDPKKRLDDDEVLAQMSTMILAGHETTGSTSIWLFYELAKRPEYQERIWNEIEEVRRKKEERGENREENFTPNEYDSMPFFNAIIKEVLRFHPIAISLFRNPDRDDVIPLQEPIMSLTGEKLTEVPVKKGQRIHIHIPTYNRLKCVWGEDAEKFNPERFLLDEKRGTMLGMYANLMTFSAGVRGCIGWRFALLELQAILEGLVSNFEFSVDPSLEVIRAQAGAMQPLLRGKEKEGFQMPLRIKKRARVQA</sequence>
<evidence type="ECO:0000256" key="8">
    <source>
        <dbReference type="ARBA" id="ARBA00022989"/>
    </source>
</evidence>
<dbReference type="InterPro" id="IPR017972">
    <property type="entry name" value="Cyt_P450_CS"/>
</dbReference>
<evidence type="ECO:0000256" key="2">
    <source>
        <dbReference type="ARBA" id="ARBA00004370"/>
    </source>
</evidence>
<keyword evidence="10 13" id="KW-0408">Iron</keyword>
<evidence type="ECO:0000256" key="7">
    <source>
        <dbReference type="ARBA" id="ARBA00022723"/>
    </source>
</evidence>
<dbReference type="GO" id="GO:0004497">
    <property type="term" value="F:monooxygenase activity"/>
    <property type="evidence" value="ECO:0007669"/>
    <property type="project" value="UniProtKB-KW"/>
</dbReference>
<dbReference type="PROSITE" id="PS00086">
    <property type="entry name" value="CYTOCHROME_P450"/>
    <property type="match status" value="1"/>
</dbReference>
<dbReference type="Pfam" id="PF00067">
    <property type="entry name" value="p450"/>
    <property type="match status" value="1"/>
</dbReference>
<comment type="pathway">
    <text evidence="3">Secondary metabolite biosynthesis; terpenoid biosynthesis.</text>
</comment>
<dbReference type="SUPFAM" id="SSF48264">
    <property type="entry name" value="Cytochrome P450"/>
    <property type="match status" value="1"/>
</dbReference>
<dbReference type="PANTHER" id="PTHR24305:SF166">
    <property type="entry name" value="CYTOCHROME P450 12A4, MITOCHONDRIAL-RELATED"/>
    <property type="match status" value="1"/>
</dbReference>
<dbReference type="InterPro" id="IPR001128">
    <property type="entry name" value="Cyt_P450"/>
</dbReference>
<evidence type="ECO:0000256" key="1">
    <source>
        <dbReference type="ARBA" id="ARBA00001971"/>
    </source>
</evidence>
<dbReference type="OrthoDB" id="1470350at2759"/>
<dbReference type="PRINTS" id="PR00463">
    <property type="entry name" value="EP450I"/>
</dbReference>
<evidence type="ECO:0000256" key="9">
    <source>
        <dbReference type="ARBA" id="ARBA00023002"/>
    </source>
</evidence>
<organism evidence="15 16">
    <name type="scientific">Dendrothele bispora (strain CBS 962.96)</name>
    <dbReference type="NCBI Taxonomy" id="1314807"/>
    <lineage>
        <taxon>Eukaryota</taxon>
        <taxon>Fungi</taxon>
        <taxon>Dikarya</taxon>
        <taxon>Basidiomycota</taxon>
        <taxon>Agaricomycotina</taxon>
        <taxon>Agaricomycetes</taxon>
        <taxon>Agaricomycetidae</taxon>
        <taxon>Agaricales</taxon>
        <taxon>Agaricales incertae sedis</taxon>
        <taxon>Dendrothele</taxon>
    </lineage>
</organism>
<dbReference type="EMBL" id="ML179039">
    <property type="protein sequence ID" value="THV07077.1"/>
    <property type="molecule type" value="Genomic_DNA"/>
</dbReference>
<keyword evidence="9 14" id="KW-0560">Oxidoreductase</keyword>
<proteinExistence type="inferred from homology"/>
<evidence type="ECO:0000256" key="4">
    <source>
        <dbReference type="ARBA" id="ARBA00010617"/>
    </source>
</evidence>
<gene>
    <name evidence="15" type="ORF">K435DRAFT_825666</name>
</gene>
<keyword evidence="8" id="KW-1133">Transmembrane helix</keyword>
<evidence type="ECO:0000256" key="14">
    <source>
        <dbReference type="RuleBase" id="RU000461"/>
    </source>
</evidence>